<dbReference type="GO" id="GO:0005634">
    <property type="term" value="C:nucleus"/>
    <property type="evidence" value="ECO:0007669"/>
    <property type="project" value="TreeGrafter"/>
</dbReference>
<dbReference type="GO" id="GO:0005737">
    <property type="term" value="C:cytoplasm"/>
    <property type="evidence" value="ECO:0007669"/>
    <property type="project" value="TreeGrafter"/>
</dbReference>
<feature type="region of interest" description="Disordered" evidence="1">
    <location>
        <begin position="436"/>
        <end position="466"/>
    </location>
</feature>
<dbReference type="Pfam" id="PF10264">
    <property type="entry name" value="WHD_Storkhead"/>
    <property type="match status" value="1"/>
</dbReference>
<feature type="domain" description="Winged helix Storkhead-box1" evidence="2">
    <location>
        <begin position="107"/>
        <end position="185"/>
    </location>
</feature>
<feature type="region of interest" description="Disordered" evidence="1">
    <location>
        <begin position="629"/>
        <end position="648"/>
    </location>
</feature>
<feature type="region of interest" description="Disordered" evidence="1">
    <location>
        <begin position="203"/>
        <end position="224"/>
    </location>
</feature>
<reference evidence="3" key="1">
    <citation type="submission" date="2019-05" db="EMBL/GenBank/DDBJ databases">
        <title>Annotation for the trematode Fasciolopsis buski.</title>
        <authorList>
            <person name="Choi Y.-J."/>
        </authorList>
    </citation>
    <scope>NUCLEOTIDE SEQUENCE</scope>
    <source>
        <strain evidence="3">HT</strain>
        <tissue evidence="3">Whole worm</tissue>
    </source>
</reference>
<dbReference type="PANTHER" id="PTHR22437:SF0">
    <property type="entry name" value="FI21431P1"/>
    <property type="match status" value="1"/>
</dbReference>
<sequence>MAISAGTTKCLAISFVKQSHVPSCAMNIFDLFMSFKYINITDQRNPWLSQAVQNCYLLGHFEPYVLLVGGSDCHLQVVKLSWMRNQLKSPFGFNIETISDAGGLLMRRVPQYMAMRLEEVICQLLWQATQTEPSCSIEKLMSCLRNVYRDLQPGPPSYDAVRAALSALVTAGAVYFSGQGYSLLTAEKLAVAKWLENVPEALSLSEQEDEQEQQMADSTGEPKKAPLAQIEPYVACNTDSPTTCNPYASTNLLNIRSDPTGKPQDNCLESPTMQLSNPAVLSSMPSLEFPSSLELQARQIRSGQDKCETWNPSLNVSPPAKNRHASIPAGEPISHPRVPSPVQAGRYRSLALHSPPQTHRSKRSVKADWCASNPVVNESLYMTKDTLPVPKQKGQPSLVRWITHQFQRLRTGFCRHRHSKHHSLFTSFVDTHTPDSGISIPTHQKSRSVPVSTDVSWNQSPRSPDMRLSTIRSVNQPSVLLKVNDRARHSNIGNLRRCFSLAEDAKENLATELGPKTHYDVPNITPVVMDSNQNKVVAFATSRSSVHAPGTAQWVSHQDLATSPSYMSLVARPIPRFDPQGSSQARMYNQSNSRLAIPCNDGTAAPWTGMQTQRHSVFTTPTTVAQPALKQRPATRDSGFVESDCTNASRFRHPDRPVGYSISPLSKSSDGGGLLSPESHSALWLNASPQSGTNVWWATGFEHAVPSIMISNPSLARPMDQSVQSARLVSYPMVGGSGFGQ</sequence>
<evidence type="ECO:0000259" key="2">
    <source>
        <dbReference type="Pfam" id="PF10264"/>
    </source>
</evidence>
<dbReference type="InterPro" id="IPR040126">
    <property type="entry name" value="STOX1/2"/>
</dbReference>
<dbReference type="InterPro" id="IPR019391">
    <property type="entry name" value="Storkhead-box_WHD"/>
</dbReference>
<comment type="caution">
    <text evidence="3">The sequence shown here is derived from an EMBL/GenBank/DDBJ whole genome shotgun (WGS) entry which is preliminary data.</text>
</comment>
<dbReference type="EMBL" id="LUCM01001162">
    <property type="protein sequence ID" value="KAA0199379.1"/>
    <property type="molecule type" value="Genomic_DNA"/>
</dbReference>
<organism evidence="3 4">
    <name type="scientific">Fasciolopsis buskii</name>
    <dbReference type="NCBI Taxonomy" id="27845"/>
    <lineage>
        <taxon>Eukaryota</taxon>
        <taxon>Metazoa</taxon>
        <taxon>Spiralia</taxon>
        <taxon>Lophotrochozoa</taxon>
        <taxon>Platyhelminthes</taxon>
        <taxon>Trematoda</taxon>
        <taxon>Digenea</taxon>
        <taxon>Plagiorchiida</taxon>
        <taxon>Echinostomata</taxon>
        <taxon>Echinostomatoidea</taxon>
        <taxon>Fasciolidae</taxon>
        <taxon>Fasciolopsis</taxon>
    </lineage>
</organism>
<dbReference type="OrthoDB" id="10020110at2759"/>
<accession>A0A8E0VNX5</accession>
<evidence type="ECO:0000256" key="1">
    <source>
        <dbReference type="SAM" id="MobiDB-lite"/>
    </source>
</evidence>
<proteinExistence type="predicted"/>
<protein>
    <recommendedName>
        <fullName evidence="2">Winged helix Storkhead-box1 domain-containing protein</fullName>
    </recommendedName>
</protein>
<gene>
    <name evidence="3" type="ORF">FBUS_06602</name>
</gene>
<keyword evidence="4" id="KW-1185">Reference proteome</keyword>
<dbReference type="AlphaFoldDB" id="A0A8E0VNX5"/>
<evidence type="ECO:0000313" key="3">
    <source>
        <dbReference type="EMBL" id="KAA0199379.1"/>
    </source>
</evidence>
<dbReference type="PANTHER" id="PTHR22437">
    <property type="entry name" value="WINGED HELIX DOMAIN-CONTAINING PROTEIN"/>
    <property type="match status" value="1"/>
</dbReference>
<dbReference type="Proteomes" id="UP000728185">
    <property type="component" value="Unassembled WGS sequence"/>
</dbReference>
<feature type="compositionally biased region" description="Polar residues" evidence="1">
    <location>
        <begin position="436"/>
        <end position="462"/>
    </location>
</feature>
<feature type="region of interest" description="Disordered" evidence="1">
    <location>
        <begin position="309"/>
        <end position="341"/>
    </location>
</feature>
<name>A0A8E0VNX5_9TREM</name>
<dbReference type="GO" id="GO:0000977">
    <property type="term" value="F:RNA polymerase II transcription regulatory region sequence-specific DNA binding"/>
    <property type="evidence" value="ECO:0007669"/>
    <property type="project" value="TreeGrafter"/>
</dbReference>
<dbReference type="GO" id="GO:0006357">
    <property type="term" value="P:regulation of transcription by RNA polymerase II"/>
    <property type="evidence" value="ECO:0007669"/>
    <property type="project" value="InterPro"/>
</dbReference>
<evidence type="ECO:0000313" key="4">
    <source>
        <dbReference type="Proteomes" id="UP000728185"/>
    </source>
</evidence>